<evidence type="ECO:0000313" key="2">
    <source>
        <dbReference type="EMBL" id="PAP92648.1"/>
    </source>
</evidence>
<proteinExistence type="predicted"/>
<name>A0A271KA49_9HYPH</name>
<accession>A0A271KA49</accession>
<gene>
    <name evidence="2" type="ORF">CIT31_25315</name>
</gene>
<comment type="caution">
    <text evidence="2">The sequence shown here is derived from an EMBL/GenBank/DDBJ whole genome shotgun (WGS) entry which is preliminary data.</text>
</comment>
<organism evidence="2 3">
    <name type="scientific">Mesorhizobium wenxiniae</name>
    <dbReference type="NCBI Taxonomy" id="2014805"/>
    <lineage>
        <taxon>Bacteria</taxon>
        <taxon>Pseudomonadati</taxon>
        <taxon>Pseudomonadota</taxon>
        <taxon>Alphaproteobacteria</taxon>
        <taxon>Hyphomicrobiales</taxon>
        <taxon>Phyllobacteriaceae</taxon>
        <taxon>Mesorhizobium</taxon>
    </lineage>
</organism>
<feature type="compositionally biased region" description="Low complexity" evidence="1">
    <location>
        <begin position="106"/>
        <end position="115"/>
    </location>
</feature>
<protein>
    <submittedName>
        <fullName evidence="2">Uncharacterized protein</fullName>
    </submittedName>
</protein>
<reference evidence="2 3" key="1">
    <citation type="submission" date="2017-08" db="EMBL/GenBank/DDBJ databases">
        <title>Mesorhizobium wenxinae sp. nov., a novel rhizobial species isolated from root nodules of chickpea (Cicer arietinum L.).</title>
        <authorList>
            <person name="Zhang J."/>
        </authorList>
    </citation>
    <scope>NUCLEOTIDE SEQUENCE [LARGE SCALE GENOMIC DNA]</scope>
    <source>
        <strain evidence="3">WYCCWR 10019</strain>
    </source>
</reference>
<feature type="region of interest" description="Disordered" evidence="1">
    <location>
        <begin position="90"/>
        <end position="132"/>
    </location>
</feature>
<sequence length="132" mass="14388">MPVLTLDEIRRRDWVATYPAREAALALVSWLKADDWESVSQLDRRLAGIGIGWTDSFSSAAERCCEVYGYPDLEAVACARRFAEVTMRPSLSPPRVGVAGGSDGLSQPSAPAAPSERPEGSQPMTYGFTPRR</sequence>
<evidence type="ECO:0000256" key="1">
    <source>
        <dbReference type="SAM" id="MobiDB-lite"/>
    </source>
</evidence>
<evidence type="ECO:0000313" key="3">
    <source>
        <dbReference type="Proteomes" id="UP000215931"/>
    </source>
</evidence>
<dbReference type="EMBL" id="NPKH01000033">
    <property type="protein sequence ID" value="PAP92648.1"/>
    <property type="molecule type" value="Genomic_DNA"/>
</dbReference>
<dbReference type="Proteomes" id="UP000215931">
    <property type="component" value="Unassembled WGS sequence"/>
</dbReference>
<dbReference type="AlphaFoldDB" id="A0A271KA49"/>
<keyword evidence="3" id="KW-1185">Reference proteome</keyword>